<protein>
    <recommendedName>
        <fullName evidence="5">DUF927 domain-containing protein</fullName>
    </recommendedName>
</protein>
<evidence type="ECO:0000259" key="1">
    <source>
        <dbReference type="Pfam" id="PF06048"/>
    </source>
</evidence>
<dbReference type="STRING" id="1121420.SAMN02746098_01628"/>
<dbReference type="InterPro" id="IPR040538">
    <property type="entry name" value="Cch_HTH"/>
</dbReference>
<keyword evidence="4" id="KW-1185">Reference proteome</keyword>
<reference evidence="4" key="1">
    <citation type="submission" date="2016-11" db="EMBL/GenBank/DDBJ databases">
        <authorList>
            <person name="Varghese N."/>
            <person name="Submissions S."/>
        </authorList>
    </citation>
    <scope>NUCLEOTIDE SEQUENCE [LARGE SCALE GENOMIC DNA]</scope>
    <source>
        <strain evidence="4">DSM 15449</strain>
    </source>
</reference>
<evidence type="ECO:0000313" key="4">
    <source>
        <dbReference type="Proteomes" id="UP000183954"/>
    </source>
</evidence>
<proteinExistence type="predicted"/>
<dbReference type="InterPro" id="IPR009270">
    <property type="entry name" value="DUF927"/>
</dbReference>
<dbReference type="Proteomes" id="UP000183954">
    <property type="component" value="Unassembled WGS sequence"/>
</dbReference>
<sequence length="977" mass="108979">MAQDQDTGQYSGSGQSSDTHKFIKALFDNLESGNHVYVWTLPDRKTWSFPVDDLNMMANAAHAIQDERDVYFGLGGSTHEIEADKRLHANDVSFITSAWADMDILGPAHKQTNLPATVKEAISILPDFLQPSIVVWSGNGLHLYWLFKEPWIFETQEENLRASNLMIRLQAYINKLASERGWKFDSTPDLSRVLRVPGTLNHKLGNKQPVYITQFDQSLRYDPSELEDAIPDIDFKSMLTGNNHGSFERRETDGSSDLMIANCQFLQHCLHHASSITYGEWLSMLTNVVRGTDGIDKCHELSSPDKGRYTPKGTDFRLSEALKMNPHTCDYIKTNHGFSCPANGCGVKSPCSFSLGKNDQARAKVNMLGIPSTDKVFSEDMLNALSIVKKQDAALYAKTKDKLKGTINLVDLERAIKQQAQKELQELFKEFPDLPEEDLSDSPTQGDKIPFGYKVTSSGINFTKMTEFGPQVIRACGCPVVITARLFNDDTETESIKISYKHMSRWRDIVIPRSMAVDSRKVIALADKGISVSSEGAKCLAKYFDEYLFCNPWIPVQKAVSRFGWRGKEFIFPGLSPGVEIDVDDMGSKHALKGFSTAGDLGEWCNIANEVRNYSSNARFILAAGFAAPLLKVLSQRNFITHNHGDSQGGKTAVLWLAMSIWGDPNVIISSFDNTSTALERRASLFSDLPLGVNEREVLSQLKKQDLSGTLYMLAEGKGRGRGGKVGLQELNTWRTIVLTTGEGPLTNASSMDGLMTRTIELDGGPLAENKELSQQLYGLLPNCHGHAGIAFMNELMKAQHGDIIDYYRRAKVWIKQQYNDKIDSQLDALACVMTADYYSSVWVFGLDTETAQAETKSMGTAIASRLIKLVEASESERAWLEFMDYLGENHEKFSTTYSNTKIGTRDAGNIYIIRRVVNDFLEKYSSAQKIIRAWADQGKIHSKVDATGKLRFDVEKRFGGAKVRCISFPGEFDGLL</sequence>
<gene>
    <name evidence="3" type="ORF">SAMN02746098_01628</name>
</gene>
<feature type="domain" description="DUF927" evidence="1">
    <location>
        <begin position="453"/>
        <end position="727"/>
    </location>
</feature>
<dbReference type="Pfam" id="PF06048">
    <property type="entry name" value="DUF927"/>
    <property type="match status" value="1"/>
</dbReference>
<dbReference type="OrthoDB" id="158067at2"/>
<dbReference type="Pfam" id="PF18662">
    <property type="entry name" value="HTH_56"/>
    <property type="match status" value="1"/>
</dbReference>
<organism evidence="3 4">
    <name type="scientific">Desulfosporosinus lacus DSM 15449</name>
    <dbReference type="NCBI Taxonomy" id="1121420"/>
    <lineage>
        <taxon>Bacteria</taxon>
        <taxon>Bacillati</taxon>
        <taxon>Bacillota</taxon>
        <taxon>Clostridia</taxon>
        <taxon>Eubacteriales</taxon>
        <taxon>Desulfitobacteriaceae</taxon>
        <taxon>Desulfosporosinus</taxon>
    </lineage>
</organism>
<evidence type="ECO:0008006" key="5">
    <source>
        <dbReference type="Google" id="ProtNLM"/>
    </source>
</evidence>
<name>A0A1M5WHW0_9FIRM</name>
<feature type="domain" description="Cch helix turn helix" evidence="2">
    <location>
        <begin position="876"/>
        <end position="970"/>
    </location>
</feature>
<dbReference type="EMBL" id="FQXJ01000005">
    <property type="protein sequence ID" value="SHH87149.1"/>
    <property type="molecule type" value="Genomic_DNA"/>
</dbReference>
<dbReference type="AlphaFoldDB" id="A0A1M5WHW0"/>
<dbReference type="RefSeq" id="WP_073029236.1">
    <property type="nucleotide sequence ID" value="NZ_FQXJ01000005.1"/>
</dbReference>
<evidence type="ECO:0000259" key="2">
    <source>
        <dbReference type="Pfam" id="PF18662"/>
    </source>
</evidence>
<evidence type="ECO:0000313" key="3">
    <source>
        <dbReference type="EMBL" id="SHH87149.1"/>
    </source>
</evidence>
<accession>A0A1M5WHW0</accession>